<protein>
    <recommendedName>
        <fullName evidence="2">PX domain-containing protein</fullName>
    </recommendedName>
</protein>
<feature type="region of interest" description="Disordered" evidence="1">
    <location>
        <begin position="865"/>
        <end position="894"/>
    </location>
</feature>
<keyword evidence="4" id="KW-1185">Reference proteome</keyword>
<dbReference type="PROSITE" id="PS50195">
    <property type="entry name" value="PX"/>
    <property type="match status" value="1"/>
</dbReference>
<feature type="region of interest" description="Disordered" evidence="1">
    <location>
        <begin position="559"/>
        <end position="629"/>
    </location>
</feature>
<accession>A0A9P6QY40</accession>
<feature type="compositionally biased region" description="Low complexity" evidence="1">
    <location>
        <begin position="660"/>
        <end position="698"/>
    </location>
</feature>
<proteinExistence type="predicted"/>
<feature type="compositionally biased region" description="Low complexity" evidence="1">
    <location>
        <begin position="1037"/>
        <end position="1051"/>
    </location>
</feature>
<feature type="region of interest" description="Disordered" evidence="1">
    <location>
        <begin position="973"/>
        <end position="1000"/>
    </location>
</feature>
<dbReference type="EMBL" id="JAAAIN010001257">
    <property type="protein sequence ID" value="KAG0304991.1"/>
    <property type="molecule type" value="Genomic_DNA"/>
</dbReference>
<feature type="compositionally biased region" description="Polar residues" evidence="1">
    <location>
        <begin position="238"/>
        <end position="248"/>
    </location>
</feature>
<feature type="non-terminal residue" evidence="3">
    <location>
        <position position="1148"/>
    </location>
</feature>
<feature type="compositionally biased region" description="Acidic residues" evidence="1">
    <location>
        <begin position="1070"/>
        <end position="1088"/>
    </location>
</feature>
<feature type="compositionally biased region" description="Low complexity" evidence="1">
    <location>
        <begin position="470"/>
        <end position="494"/>
    </location>
</feature>
<feature type="compositionally biased region" description="Acidic residues" evidence="1">
    <location>
        <begin position="565"/>
        <end position="580"/>
    </location>
</feature>
<feature type="domain" description="PX" evidence="2">
    <location>
        <begin position="941"/>
        <end position="1148"/>
    </location>
</feature>
<feature type="region of interest" description="Disordered" evidence="1">
    <location>
        <begin position="753"/>
        <end position="837"/>
    </location>
</feature>
<dbReference type="OrthoDB" id="10254720at2759"/>
<comment type="caution">
    <text evidence="3">The sequence shown here is derived from an EMBL/GenBank/DDBJ whole genome shotgun (WGS) entry which is preliminary data.</text>
</comment>
<organism evidence="3 4">
    <name type="scientific">Linnemannia gamsii</name>
    <dbReference type="NCBI Taxonomy" id="64522"/>
    <lineage>
        <taxon>Eukaryota</taxon>
        <taxon>Fungi</taxon>
        <taxon>Fungi incertae sedis</taxon>
        <taxon>Mucoromycota</taxon>
        <taxon>Mortierellomycotina</taxon>
        <taxon>Mortierellomycetes</taxon>
        <taxon>Mortierellales</taxon>
        <taxon>Mortierellaceae</taxon>
        <taxon>Linnemannia</taxon>
    </lineage>
</organism>
<feature type="compositionally biased region" description="Polar residues" evidence="1">
    <location>
        <begin position="495"/>
        <end position="514"/>
    </location>
</feature>
<dbReference type="InterPro" id="IPR001683">
    <property type="entry name" value="PX_dom"/>
</dbReference>
<reference evidence="3" key="1">
    <citation type="journal article" date="2020" name="Fungal Divers.">
        <title>Resolving the Mortierellaceae phylogeny through synthesis of multi-gene phylogenetics and phylogenomics.</title>
        <authorList>
            <person name="Vandepol N."/>
            <person name="Liber J."/>
            <person name="Desiro A."/>
            <person name="Na H."/>
            <person name="Kennedy M."/>
            <person name="Barry K."/>
            <person name="Grigoriev I.V."/>
            <person name="Miller A.N."/>
            <person name="O'Donnell K."/>
            <person name="Stajich J.E."/>
            <person name="Bonito G."/>
        </authorList>
    </citation>
    <scope>NUCLEOTIDE SEQUENCE</scope>
    <source>
        <strain evidence="3">NVP60</strain>
    </source>
</reference>
<evidence type="ECO:0000256" key="1">
    <source>
        <dbReference type="SAM" id="MobiDB-lite"/>
    </source>
</evidence>
<dbReference type="Gene3D" id="3.30.1520.10">
    <property type="entry name" value="Phox-like domain"/>
    <property type="match status" value="1"/>
</dbReference>
<feature type="region of interest" description="Disordered" evidence="1">
    <location>
        <begin position="1032"/>
        <end position="1148"/>
    </location>
</feature>
<gene>
    <name evidence="3" type="ORF">BGZ97_001275</name>
</gene>
<feature type="compositionally biased region" description="Polar residues" evidence="1">
    <location>
        <begin position="411"/>
        <end position="424"/>
    </location>
</feature>
<name>A0A9P6QY40_9FUNG</name>
<feature type="compositionally biased region" description="Polar residues" evidence="1">
    <location>
        <begin position="337"/>
        <end position="350"/>
    </location>
</feature>
<dbReference type="Proteomes" id="UP000823405">
    <property type="component" value="Unassembled WGS sequence"/>
</dbReference>
<feature type="compositionally biased region" description="Polar residues" evidence="1">
    <location>
        <begin position="358"/>
        <end position="370"/>
    </location>
</feature>
<feature type="region of interest" description="Disordered" evidence="1">
    <location>
        <begin position="647"/>
        <end position="712"/>
    </location>
</feature>
<evidence type="ECO:0000313" key="3">
    <source>
        <dbReference type="EMBL" id="KAG0304991.1"/>
    </source>
</evidence>
<dbReference type="AlphaFoldDB" id="A0A9P6QY40"/>
<feature type="compositionally biased region" description="Basic residues" evidence="1">
    <location>
        <begin position="601"/>
        <end position="623"/>
    </location>
</feature>
<feature type="compositionally biased region" description="Low complexity" evidence="1">
    <location>
        <begin position="975"/>
        <end position="990"/>
    </location>
</feature>
<feature type="compositionally biased region" description="Polar residues" evidence="1">
    <location>
        <begin position="387"/>
        <end position="403"/>
    </location>
</feature>
<feature type="compositionally biased region" description="Low complexity" evidence="1">
    <location>
        <begin position="1100"/>
        <end position="1112"/>
    </location>
</feature>
<feature type="compositionally biased region" description="Low complexity" evidence="1">
    <location>
        <begin position="590"/>
        <end position="600"/>
    </location>
</feature>
<feature type="region of interest" description="Disordered" evidence="1">
    <location>
        <begin position="201"/>
        <end position="294"/>
    </location>
</feature>
<feature type="compositionally biased region" description="Low complexity" evidence="1">
    <location>
        <begin position="373"/>
        <end position="386"/>
    </location>
</feature>
<feature type="compositionally biased region" description="Polar residues" evidence="1">
    <location>
        <begin position="446"/>
        <end position="458"/>
    </location>
</feature>
<feature type="compositionally biased region" description="Low complexity" evidence="1">
    <location>
        <begin position="760"/>
        <end position="788"/>
    </location>
</feature>
<sequence length="1148" mass="121404">MDRRTSARDLLTLSQKVSTLLQRQSDKLLGEIEGTGGSLTLDEQAQRSEQCQQAIDLRRNVWEASKLLKSALDHVEEIDDEDEVRILREPMDALQVHVKKALQTDSKTSKMSGTLPSSSSTATITATATTDYPTKALPIPTGFAARSAAGTSIPSGTPPGLSGSLNRHPLGLFSTSPNFGAQSPFASPKRLSAARFPSTPIAAASDSEAEAEVHKETEAAAPAPAPAVLLSDSLPKPLSTSNNCNGNGKRNAAKENIPMVKNRSGTTQGLSTISLDDGPLSIATTPVPAPIKSTAKNNRADASLNSAATSSSVSSFASFSTAISSPLDMPISPPTNTPKKSSVTQSSAKQATAVLENKSASPESKVSKNPETVRGPLPVRRVPRGLFSTSTTSTPGAESSNRISGFGPLSGSDTISSNGHSHGNGTVGHTLGKTPVASMDQIVTTLTQESLDSPTRGRTPTRALSPGFLSPSRPQSPPTSSTPTNGPRSPTSPRLQRSQPKPSPIQTAPTSPATDQVFKNGEEQMSQLAKDLERAMNPTPTESVPQPYFLQGKGLLERIPQDSMNDGDDHDDQYSEDSDGNDGQTGQDGAQGLSRGSGSLRRQRSGGKRRFRISRSRSRNRSKGRQERIKVDLPIEIGYTSALASSEWPFDKAPTPPPSQSSLSALQQQQLQRQRNASLAGSSRQQQQLQRQGAHQRSASQPTSSLHQPLRVGPRLPFAESVTVSNPIRVGRGIGSFTVYNVSLTLCDPAKAKVPLPPRQGQSQSQSQTRNGGEGSTSSTTQGGRTSSVLHAGHADVQRSEVLPSNNNLNSQPSTATTTGGTNDTAAGRPLRPPPSKAALMMTRSMSFPELGDSAERLLREMRSIEEDGDSGSPPLPWRPQLTTAAPLATRPSPASADIDFSLPPLMRPQSAPIPSPPPLPLRGCERVVVRGGRAMQGLDATIARATSDQQVTAAHGQGYVSPPIPTRVVTGFTPAVPSPSSSSSAPGPGINSAQAPPQVIHVRKRYTDFVTLRAQLAETFREPRKGGIRNARRLFSRSSSSSVVPSVHASPGGGNPVSGGHRVSPFMSNDEEEDYHDEDDDDDDSEDGTGYSAHSRMASSTSVTSTTSSQQGYGGSGSLIRGMPKLPPKKVVGKFRPAFVEKRRREL</sequence>
<feature type="compositionally biased region" description="Low complexity" evidence="1">
    <location>
        <begin position="803"/>
        <end position="828"/>
    </location>
</feature>
<dbReference type="InterPro" id="IPR036871">
    <property type="entry name" value="PX_dom_sf"/>
</dbReference>
<evidence type="ECO:0000259" key="2">
    <source>
        <dbReference type="PROSITE" id="PS50195"/>
    </source>
</evidence>
<evidence type="ECO:0000313" key="4">
    <source>
        <dbReference type="Proteomes" id="UP000823405"/>
    </source>
</evidence>
<feature type="region of interest" description="Disordered" evidence="1">
    <location>
        <begin position="446"/>
        <end position="515"/>
    </location>
</feature>
<feature type="compositionally biased region" description="Polar residues" evidence="1">
    <location>
        <begin position="263"/>
        <end position="274"/>
    </location>
</feature>
<dbReference type="GO" id="GO:0035091">
    <property type="term" value="F:phosphatidylinositol binding"/>
    <property type="evidence" value="ECO:0007669"/>
    <property type="project" value="InterPro"/>
</dbReference>
<feature type="region of interest" description="Disordered" evidence="1">
    <location>
        <begin position="326"/>
        <end position="433"/>
    </location>
</feature>